<dbReference type="AlphaFoldDB" id="A0A832R8S2"/>
<organism evidence="2 3">
    <name type="scientific">Candidatus Dojkabacteria bacterium</name>
    <dbReference type="NCBI Taxonomy" id="2099670"/>
    <lineage>
        <taxon>Bacteria</taxon>
        <taxon>Candidatus Dojkabacteria</taxon>
    </lineage>
</organism>
<proteinExistence type="predicted"/>
<dbReference type="InterPro" id="IPR051289">
    <property type="entry name" value="LAGLIDADG_Endonuclease"/>
</dbReference>
<dbReference type="GO" id="GO:0004519">
    <property type="term" value="F:endonuclease activity"/>
    <property type="evidence" value="ECO:0007669"/>
    <property type="project" value="InterPro"/>
</dbReference>
<dbReference type="InterPro" id="IPR004860">
    <property type="entry name" value="LAGLIDADG_dom"/>
</dbReference>
<protein>
    <recommendedName>
        <fullName evidence="1">Homing endonuclease LAGLIDADG domain-containing protein</fullName>
    </recommendedName>
</protein>
<dbReference type="SUPFAM" id="SSF55608">
    <property type="entry name" value="Homing endonucleases"/>
    <property type="match status" value="1"/>
</dbReference>
<reference evidence="2 3" key="1">
    <citation type="journal article" date="2020" name="Biotechnol. Biofuels">
        <title>New insights from the biogas microbiome by comprehensive genome-resolved metagenomics of nearly 1600 species originating from multiple anaerobic digesters.</title>
        <authorList>
            <person name="Campanaro S."/>
            <person name="Treu L."/>
            <person name="Rodriguez-R L.M."/>
            <person name="Kovalovszki A."/>
            <person name="Ziels R.M."/>
            <person name="Maus I."/>
            <person name="Zhu X."/>
            <person name="Kougias P.G."/>
            <person name="Basile A."/>
            <person name="Luo G."/>
            <person name="Schluter A."/>
            <person name="Konstantinidis K.T."/>
            <person name="Angelidaki I."/>
        </authorList>
    </citation>
    <scope>NUCLEOTIDE SEQUENCE [LARGE SCALE GENOMIC DNA]</scope>
    <source>
        <strain evidence="2">AS05jafATM_89</strain>
    </source>
</reference>
<dbReference type="Proteomes" id="UP000576550">
    <property type="component" value="Unassembled WGS sequence"/>
</dbReference>
<feature type="domain" description="Homing endonuclease LAGLIDADG" evidence="1">
    <location>
        <begin position="14"/>
        <end position="112"/>
    </location>
</feature>
<dbReference type="Gene3D" id="3.10.28.10">
    <property type="entry name" value="Homing endonucleases"/>
    <property type="match status" value="1"/>
</dbReference>
<dbReference type="PANTHER" id="PTHR36181">
    <property type="entry name" value="INTRON-ENCODED ENDONUCLEASE AI3-RELATED"/>
    <property type="match status" value="1"/>
</dbReference>
<evidence type="ECO:0000313" key="2">
    <source>
        <dbReference type="EMBL" id="HHX99646.1"/>
    </source>
</evidence>
<sequence>MSDPIFTEQLKWFLSGFIDGEGSFCLNIKSRKDSRYGLRIEPAFYVYQHEKSVHILELLRKMFGCGSIHRKTSPYSVFTYQISGIKPCYTKVIPFFEKYPLIVKSQTFEIFKRAVDFMYKKRHLTKEGFLYLVDLVYEINQQGKGKKWDKETIITKILRDYTPNS</sequence>
<name>A0A832R8S2_9BACT</name>
<gene>
    <name evidence="2" type="ORF">GX533_03180</name>
</gene>
<evidence type="ECO:0000313" key="3">
    <source>
        <dbReference type="Proteomes" id="UP000576550"/>
    </source>
</evidence>
<accession>A0A832R8S2</accession>
<dbReference type="EMBL" id="DUTP01000005">
    <property type="protein sequence ID" value="HHX99646.1"/>
    <property type="molecule type" value="Genomic_DNA"/>
</dbReference>
<evidence type="ECO:0000259" key="1">
    <source>
        <dbReference type="Pfam" id="PF00961"/>
    </source>
</evidence>
<comment type="caution">
    <text evidence="2">The sequence shown here is derived from an EMBL/GenBank/DDBJ whole genome shotgun (WGS) entry which is preliminary data.</text>
</comment>
<dbReference type="InterPro" id="IPR027434">
    <property type="entry name" value="Homing_endonucl"/>
</dbReference>
<dbReference type="Pfam" id="PF00961">
    <property type="entry name" value="LAGLIDADG_1"/>
    <property type="match status" value="1"/>
</dbReference>
<dbReference type="PANTHER" id="PTHR36181:SF2">
    <property type="entry name" value="INTRON-ENCODED ENDONUCLEASE AI3-RELATED"/>
    <property type="match status" value="1"/>
</dbReference>